<evidence type="ECO:0000259" key="5">
    <source>
        <dbReference type="Pfam" id="PF00501"/>
    </source>
</evidence>
<dbReference type="PANTHER" id="PTHR43605:SF10">
    <property type="entry name" value="ACYL-COA SYNTHETASE MEDIUM CHAIN FAMILY MEMBER 3"/>
    <property type="match status" value="1"/>
</dbReference>
<dbReference type="InterPro" id="IPR042099">
    <property type="entry name" value="ANL_N_sf"/>
</dbReference>
<keyword evidence="8" id="KW-1185">Reference proteome</keyword>
<keyword evidence="3" id="KW-0547">Nucleotide-binding</keyword>
<dbReference type="FunFam" id="3.30.300.30:FF:000005">
    <property type="entry name" value="Acyl-coenzyme A synthetase ACSM5, mitochondrial"/>
    <property type="match status" value="1"/>
</dbReference>
<dbReference type="InterPro" id="IPR045851">
    <property type="entry name" value="AMP-bd_C_sf"/>
</dbReference>
<accession>A0A941AP56</accession>
<dbReference type="Pfam" id="PF13193">
    <property type="entry name" value="AMP-binding_C"/>
    <property type="match status" value="1"/>
</dbReference>
<dbReference type="InterPro" id="IPR020845">
    <property type="entry name" value="AMP-binding_CS"/>
</dbReference>
<sequence>MHHLIALENYNITQEIEKHASDKLALVYLNDLGEKRTISYNDLIKESNKLANGLYDLGLQKGDRVLVVTTRLIESYTIYMACLKAGFVIIPASELLRAKDLAYRLNHSEAKAVISYTDFTEEIDAIDVDLPYLNHKIVFGGLEPGWLEIGQILNDASEDFNNETTKRDDLAFLAYTSGTTGNPKGVAHTHSWGYAHIRIAAKEWLNINGEDMVWATAAPGWQKWVWSPFLSILGSGATGFVYQGKFSAATYLQLLQDQQISVLCCTPTEYRMMVKAEDLAQYNLSNLRSAVSAGEALNREVIDVFKDTFNIQIRDGYGQTESTLLIGTVQGAEHRVGSMGKPIIDGTIEIINEEGLPVKTGEVGDIAIKKELPALFKMYYKDPEKTTLSYNGEYFLTGDRASKDAEGFYWFQGRSDDVIISSGYTIGPFEIEDALMNHPAIVECAAVASPDEIRGNVVKAFVVLQNGVKGSPELIKEMQNFVKEITAPYKYPRQIEFVPQLPKTDSGKIKRVDLRNWENR</sequence>
<comment type="similarity">
    <text evidence="1">Belongs to the ATP-dependent AMP-binding enzyme family.</text>
</comment>
<keyword evidence="4" id="KW-0067">ATP-binding</keyword>
<dbReference type="PANTHER" id="PTHR43605">
    <property type="entry name" value="ACYL-COENZYME A SYNTHETASE"/>
    <property type="match status" value="1"/>
</dbReference>
<evidence type="ECO:0000313" key="7">
    <source>
        <dbReference type="EMBL" id="MBP3949798.1"/>
    </source>
</evidence>
<dbReference type="InterPro" id="IPR000873">
    <property type="entry name" value="AMP-dep_synth/lig_dom"/>
</dbReference>
<dbReference type="EMBL" id="JAGKSQ010000001">
    <property type="protein sequence ID" value="MBP3949798.1"/>
    <property type="molecule type" value="Genomic_DNA"/>
</dbReference>
<dbReference type="GO" id="GO:0004321">
    <property type="term" value="F:fatty-acyl-CoA synthase activity"/>
    <property type="evidence" value="ECO:0007669"/>
    <property type="project" value="TreeGrafter"/>
</dbReference>
<evidence type="ECO:0000256" key="1">
    <source>
        <dbReference type="ARBA" id="ARBA00006432"/>
    </source>
</evidence>
<comment type="caution">
    <text evidence="7">The sequence shown here is derived from an EMBL/GenBank/DDBJ whole genome shotgun (WGS) entry which is preliminary data.</text>
</comment>
<evidence type="ECO:0000256" key="3">
    <source>
        <dbReference type="ARBA" id="ARBA00022741"/>
    </source>
</evidence>
<dbReference type="InterPro" id="IPR025110">
    <property type="entry name" value="AMP-bd_C"/>
</dbReference>
<protein>
    <submittedName>
        <fullName evidence="7">AMP-binding protein</fullName>
    </submittedName>
</protein>
<dbReference type="GO" id="GO:0006633">
    <property type="term" value="P:fatty acid biosynthetic process"/>
    <property type="evidence" value="ECO:0007669"/>
    <property type="project" value="TreeGrafter"/>
</dbReference>
<dbReference type="InterPro" id="IPR051087">
    <property type="entry name" value="Mitochondrial_ACSM"/>
</dbReference>
<dbReference type="Proteomes" id="UP000678228">
    <property type="component" value="Unassembled WGS sequence"/>
</dbReference>
<keyword evidence="2" id="KW-0436">Ligase</keyword>
<dbReference type="GO" id="GO:0005524">
    <property type="term" value="F:ATP binding"/>
    <property type="evidence" value="ECO:0007669"/>
    <property type="project" value="UniProtKB-KW"/>
</dbReference>
<dbReference type="Gene3D" id="3.40.50.12780">
    <property type="entry name" value="N-terminal domain of ligase-like"/>
    <property type="match status" value="1"/>
</dbReference>
<evidence type="ECO:0000256" key="4">
    <source>
        <dbReference type="ARBA" id="ARBA00022840"/>
    </source>
</evidence>
<gene>
    <name evidence="7" type="ORF">J7W16_01545</name>
</gene>
<dbReference type="AlphaFoldDB" id="A0A941AP56"/>
<evidence type="ECO:0000259" key="6">
    <source>
        <dbReference type="Pfam" id="PF13193"/>
    </source>
</evidence>
<feature type="domain" description="AMP-dependent synthetase/ligase" evidence="5">
    <location>
        <begin position="16"/>
        <end position="380"/>
    </location>
</feature>
<dbReference type="PROSITE" id="PS00455">
    <property type="entry name" value="AMP_BINDING"/>
    <property type="match status" value="1"/>
</dbReference>
<proteinExistence type="inferred from homology"/>
<dbReference type="GO" id="GO:0006637">
    <property type="term" value="P:acyl-CoA metabolic process"/>
    <property type="evidence" value="ECO:0007669"/>
    <property type="project" value="TreeGrafter"/>
</dbReference>
<dbReference type="GO" id="GO:0015645">
    <property type="term" value="F:fatty acid ligase activity"/>
    <property type="evidence" value="ECO:0007669"/>
    <property type="project" value="TreeGrafter"/>
</dbReference>
<evidence type="ECO:0000313" key="8">
    <source>
        <dbReference type="Proteomes" id="UP000678228"/>
    </source>
</evidence>
<name>A0A941AP56_9BACI</name>
<dbReference type="Pfam" id="PF00501">
    <property type="entry name" value="AMP-binding"/>
    <property type="match status" value="1"/>
</dbReference>
<feature type="domain" description="AMP-binding enzyme C-terminal" evidence="6">
    <location>
        <begin position="430"/>
        <end position="508"/>
    </location>
</feature>
<dbReference type="GO" id="GO:0016405">
    <property type="term" value="F:CoA-ligase activity"/>
    <property type="evidence" value="ECO:0007669"/>
    <property type="project" value="UniProtKB-ARBA"/>
</dbReference>
<dbReference type="SUPFAM" id="SSF56801">
    <property type="entry name" value="Acetyl-CoA synthetase-like"/>
    <property type="match status" value="1"/>
</dbReference>
<dbReference type="Gene3D" id="3.30.300.30">
    <property type="match status" value="1"/>
</dbReference>
<organism evidence="7 8">
    <name type="scientific">Halalkalibacter suaedae</name>
    <dbReference type="NCBI Taxonomy" id="2822140"/>
    <lineage>
        <taxon>Bacteria</taxon>
        <taxon>Bacillati</taxon>
        <taxon>Bacillota</taxon>
        <taxon>Bacilli</taxon>
        <taxon>Bacillales</taxon>
        <taxon>Bacillaceae</taxon>
        <taxon>Halalkalibacter</taxon>
    </lineage>
</organism>
<evidence type="ECO:0000256" key="2">
    <source>
        <dbReference type="ARBA" id="ARBA00022598"/>
    </source>
</evidence>
<reference evidence="7" key="1">
    <citation type="submission" date="2021-03" db="EMBL/GenBank/DDBJ databases">
        <title>Bacillus suaedae sp. nov., isolated from Suaeda aralocaspica.</title>
        <authorList>
            <person name="Lei R.F.R."/>
        </authorList>
    </citation>
    <scope>NUCLEOTIDE SEQUENCE</scope>
    <source>
        <strain evidence="7">YZJH907-2</strain>
    </source>
</reference>